<dbReference type="OMA" id="WISGRDD"/>
<protein>
    <submittedName>
        <fullName evidence="2">Uncharacterized protein</fullName>
    </submittedName>
</protein>
<keyword evidence="3" id="KW-1185">Reference proteome</keyword>
<sequence length="757" mass="82184">PSSSSELDWDQLLQSLDEGSSQRKRNRPLVFDTSTFEFGDGSSRFLWGEQLLGAPYREAAETNLQQLLGAPGLQNTSHLSLAPSADQAVPRKTGGAQGADKGLAAGALYVIADSPSNPGVLQTGAHTELASLEGLVRQEGAAAASSWGAVDPLRSTGQVGSSLQRGVAEQVQESPLMRAVDVAACQVALACPVDIDADLLPYDPWQRLGQVRPAPSAAVEWEGLSPPVSFWISGRDDVETFDWLLQGEAVGEGLGSQQSPGSEHSPAPSALHHLWAQMEPPQLREERFRSFRTAYKEEVRRLRIWAATFVGEPLLPVVAELHFVSCNVLPNLGDRHARSRGDSADVITFQDHTMTSLAPLFLRSMMMTKGGLWSAFVAHTLAVADPADVYVARRDGAKAFYGTSSRLMSLSMQHKCLNMIFLAGDLKDESSYGPEIFRLYGALHKSVGLTRAPPPPGFACQQITFPELTDPKPEIDTTDDAPIELVQFEEDRSVLPRLPPLGGSPRPPSNWINRQRLLSTGKGLREAGEPARECLRRLFERATASHVSKFDTMAGGTLPTLEGYLASERHASGTLLSLGMAFCAIGQGLADAGRWEPSPDEVEQLFEETAKAFELAGNVVQILSDLRRSTVASTEACSMFEETAKVFELAGKVVQILSDLRTYQADLVQLRLNAVAIQMREAHCSQKEAFGFLLAKAASDIELLGAETKAHAAKGPFARACWRLPFEVCRTSVSFFSILGSKDRAMELFEMGKVLNK</sequence>
<feature type="non-terminal residue" evidence="2">
    <location>
        <position position="1"/>
    </location>
</feature>
<evidence type="ECO:0000256" key="1">
    <source>
        <dbReference type="SAM" id="MobiDB-lite"/>
    </source>
</evidence>
<name>A0A1Y1IKN3_KLENI</name>
<feature type="compositionally biased region" description="Polar residues" evidence="1">
    <location>
        <begin position="1"/>
        <end position="19"/>
    </location>
</feature>
<proteinExistence type="predicted"/>
<accession>A0A1Y1IKN3</accession>
<gene>
    <name evidence="2" type="ORF">KFL_005840010</name>
</gene>
<dbReference type="InterPro" id="IPR008949">
    <property type="entry name" value="Isoprenoid_synthase_dom_sf"/>
</dbReference>
<dbReference type="EMBL" id="DF237533">
    <property type="protein sequence ID" value="GAQ89969.1"/>
    <property type="molecule type" value="Genomic_DNA"/>
</dbReference>
<dbReference type="Gene3D" id="1.10.600.10">
    <property type="entry name" value="Farnesyl Diphosphate Synthase"/>
    <property type="match status" value="1"/>
</dbReference>
<evidence type="ECO:0000313" key="3">
    <source>
        <dbReference type="Proteomes" id="UP000054558"/>
    </source>
</evidence>
<reference evidence="2 3" key="1">
    <citation type="journal article" date="2014" name="Nat. Commun.">
        <title>Klebsormidium flaccidum genome reveals primary factors for plant terrestrial adaptation.</title>
        <authorList>
            <person name="Hori K."/>
            <person name="Maruyama F."/>
            <person name="Fujisawa T."/>
            <person name="Togashi T."/>
            <person name="Yamamoto N."/>
            <person name="Seo M."/>
            <person name="Sato S."/>
            <person name="Yamada T."/>
            <person name="Mori H."/>
            <person name="Tajima N."/>
            <person name="Moriyama T."/>
            <person name="Ikeuchi M."/>
            <person name="Watanabe M."/>
            <person name="Wada H."/>
            <person name="Kobayashi K."/>
            <person name="Saito M."/>
            <person name="Masuda T."/>
            <person name="Sasaki-Sekimoto Y."/>
            <person name="Mashiguchi K."/>
            <person name="Awai K."/>
            <person name="Shimojima M."/>
            <person name="Masuda S."/>
            <person name="Iwai M."/>
            <person name="Nobusawa T."/>
            <person name="Narise T."/>
            <person name="Kondo S."/>
            <person name="Saito H."/>
            <person name="Sato R."/>
            <person name="Murakawa M."/>
            <person name="Ihara Y."/>
            <person name="Oshima-Yamada Y."/>
            <person name="Ohtaka K."/>
            <person name="Satoh M."/>
            <person name="Sonobe K."/>
            <person name="Ishii M."/>
            <person name="Ohtani R."/>
            <person name="Kanamori-Sato M."/>
            <person name="Honoki R."/>
            <person name="Miyazaki D."/>
            <person name="Mochizuki H."/>
            <person name="Umetsu J."/>
            <person name="Higashi K."/>
            <person name="Shibata D."/>
            <person name="Kamiya Y."/>
            <person name="Sato N."/>
            <person name="Nakamura Y."/>
            <person name="Tabata S."/>
            <person name="Ida S."/>
            <person name="Kurokawa K."/>
            <person name="Ohta H."/>
        </authorList>
    </citation>
    <scope>NUCLEOTIDE SEQUENCE [LARGE SCALE GENOMIC DNA]</scope>
    <source>
        <strain evidence="2 3">NIES-2285</strain>
    </source>
</reference>
<feature type="region of interest" description="Disordered" evidence="1">
    <location>
        <begin position="1"/>
        <end position="24"/>
    </location>
</feature>
<dbReference type="Proteomes" id="UP000054558">
    <property type="component" value="Unassembled WGS sequence"/>
</dbReference>
<evidence type="ECO:0000313" key="2">
    <source>
        <dbReference type="EMBL" id="GAQ89969.1"/>
    </source>
</evidence>
<organism evidence="2 3">
    <name type="scientific">Klebsormidium nitens</name>
    <name type="common">Green alga</name>
    <name type="synonym">Ulothrix nitens</name>
    <dbReference type="NCBI Taxonomy" id="105231"/>
    <lineage>
        <taxon>Eukaryota</taxon>
        <taxon>Viridiplantae</taxon>
        <taxon>Streptophyta</taxon>
        <taxon>Klebsormidiophyceae</taxon>
        <taxon>Klebsormidiales</taxon>
        <taxon>Klebsormidiaceae</taxon>
        <taxon>Klebsormidium</taxon>
    </lineage>
</organism>
<dbReference type="AlphaFoldDB" id="A0A1Y1IKN3"/>